<keyword evidence="3" id="KW-0285">Flavoprotein</keyword>
<dbReference type="Pfam" id="PF07992">
    <property type="entry name" value="Pyr_redox_2"/>
    <property type="match status" value="1"/>
</dbReference>
<name>A0A415E3B9_9FIRM</name>
<evidence type="ECO:0000256" key="6">
    <source>
        <dbReference type="ARBA" id="ARBA00023284"/>
    </source>
</evidence>
<comment type="caution">
    <text evidence="8">The sequence shown here is derived from an EMBL/GenBank/DDBJ whole genome shotgun (WGS) entry which is preliminary data.</text>
</comment>
<proteinExistence type="inferred from homology"/>
<dbReference type="Pfam" id="PF02852">
    <property type="entry name" value="Pyr_redox_dim"/>
    <property type="match status" value="1"/>
</dbReference>
<evidence type="ECO:0000256" key="3">
    <source>
        <dbReference type="ARBA" id="ARBA00022630"/>
    </source>
</evidence>
<dbReference type="AlphaFoldDB" id="A0A415E3B9"/>
<evidence type="ECO:0000313" key="8">
    <source>
        <dbReference type="EMBL" id="RHJ88079.1"/>
    </source>
</evidence>
<dbReference type="Gene3D" id="3.50.50.60">
    <property type="entry name" value="FAD/NAD(P)-binding domain"/>
    <property type="match status" value="2"/>
</dbReference>
<reference evidence="8 9" key="1">
    <citation type="submission" date="2018-08" db="EMBL/GenBank/DDBJ databases">
        <title>A genome reference for cultivated species of the human gut microbiota.</title>
        <authorList>
            <person name="Zou Y."/>
            <person name="Xue W."/>
            <person name="Luo G."/>
        </authorList>
    </citation>
    <scope>NUCLEOTIDE SEQUENCE [LARGE SCALE GENOMIC DNA]</scope>
    <source>
        <strain evidence="8 9">AM07-24</strain>
    </source>
</reference>
<dbReference type="EMBL" id="QRMS01000002">
    <property type="protein sequence ID" value="RHJ88079.1"/>
    <property type="molecule type" value="Genomic_DNA"/>
</dbReference>
<dbReference type="Proteomes" id="UP000284841">
    <property type="component" value="Unassembled WGS sequence"/>
</dbReference>
<dbReference type="SUPFAM" id="SSF52821">
    <property type="entry name" value="Rhodanese/Cell cycle control phosphatase"/>
    <property type="match status" value="1"/>
</dbReference>
<organism evidence="8 9">
    <name type="scientific">Emergencia timonensis</name>
    <dbReference type="NCBI Taxonomy" id="1776384"/>
    <lineage>
        <taxon>Bacteria</taxon>
        <taxon>Bacillati</taxon>
        <taxon>Bacillota</taxon>
        <taxon>Clostridia</taxon>
        <taxon>Peptostreptococcales</taxon>
        <taxon>Anaerovoracaceae</taxon>
        <taxon>Emergencia</taxon>
    </lineage>
</organism>
<dbReference type="SUPFAM" id="SSF55424">
    <property type="entry name" value="FAD/NAD-linked reductases, dimerisation (C-terminal) domain"/>
    <property type="match status" value="1"/>
</dbReference>
<keyword evidence="6" id="KW-0676">Redox-active center</keyword>
<accession>A0A415E3B9</accession>
<evidence type="ECO:0000256" key="2">
    <source>
        <dbReference type="ARBA" id="ARBA00009130"/>
    </source>
</evidence>
<dbReference type="InterPro" id="IPR004099">
    <property type="entry name" value="Pyr_nucl-diS_OxRdtase_dimer"/>
</dbReference>
<dbReference type="GO" id="GO:0016491">
    <property type="term" value="F:oxidoreductase activity"/>
    <property type="evidence" value="ECO:0007669"/>
    <property type="project" value="UniProtKB-KW"/>
</dbReference>
<evidence type="ECO:0000259" key="7">
    <source>
        <dbReference type="PROSITE" id="PS50206"/>
    </source>
</evidence>
<dbReference type="Pfam" id="PF00581">
    <property type="entry name" value="Rhodanese"/>
    <property type="match status" value="1"/>
</dbReference>
<sequence>MKVLIIGGVAGGATAAARLRRLNEKAEIIVFEKSGYVSYANCGLPYYIGGIIENKKALTLQTPASFKKRFNIDVRVNSEVLSINPKERTLFIKDLQSGKTYTESYDKLILSPGAKAIKPALPGIDSDKIFTLRTVEDTFRIRECIERQKPSSAVVVGGGFIGLEMAENLIQEQIHTTLLQRSSQVMPPLDYDMACQLHAYLRSQGLDLRLNSPIASYEEMADGIKIHLKDGTALETDMVLLAIGVSPDTQLAKEAGLTLGAKDAIVVDEHLQTSDKDIYAVGDAIQVSHFVSGLEAVIPLAGPANKQGRIAADNICGRQSTYQGSQGSSIIKLFDMTCASTGLNEKTAQAAGIKYDKVINFSPSHATYYPGASDMTIKTLFDTETGRILGSQIVGFDGVDKRVDVLATAIRGGMTGYDLAELELAYAPPFSSAKDPVNMVGFVIENILEGRVKQYHWEEIKELPQDGSVTLLDVRTESEYREGALAGSINIPLDSLRENLHQIEKNKPVYVNCYSGLRSYVAFRILSELGYCCYNLSGGYGFYEYILYDKSFDDTARHGCGVKI</sequence>
<evidence type="ECO:0000256" key="1">
    <source>
        <dbReference type="ARBA" id="ARBA00001974"/>
    </source>
</evidence>
<feature type="domain" description="Rhodanese" evidence="7">
    <location>
        <begin position="465"/>
        <end position="551"/>
    </location>
</feature>
<dbReference type="InterPro" id="IPR036873">
    <property type="entry name" value="Rhodanese-like_dom_sf"/>
</dbReference>
<keyword evidence="9" id="KW-1185">Reference proteome</keyword>
<dbReference type="SUPFAM" id="SSF51905">
    <property type="entry name" value="FAD/NAD(P)-binding domain"/>
    <property type="match status" value="1"/>
</dbReference>
<keyword evidence="4" id="KW-0274">FAD</keyword>
<dbReference type="SMART" id="SM00450">
    <property type="entry name" value="RHOD"/>
    <property type="match status" value="1"/>
</dbReference>
<protein>
    <submittedName>
        <fullName evidence="8">CoA-disulfide reductase</fullName>
    </submittedName>
</protein>
<dbReference type="InterPro" id="IPR016156">
    <property type="entry name" value="FAD/NAD-linked_Rdtase_dimer_sf"/>
</dbReference>
<dbReference type="InterPro" id="IPR001763">
    <property type="entry name" value="Rhodanese-like_dom"/>
</dbReference>
<keyword evidence="5" id="KW-0560">Oxidoreductase</keyword>
<dbReference type="PANTHER" id="PTHR43429:SF1">
    <property type="entry name" value="NAD(P)H SULFUR OXIDOREDUCTASE (COA-DEPENDENT)"/>
    <property type="match status" value="1"/>
</dbReference>
<dbReference type="OrthoDB" id="9802028at2"/>
<evidence type="ECO:0000256" key="4">
    <source>
        <dbReference type="ARBA" id="ARBA00022827"/>
    </source>
</evidence>
<comment type="cofactor">
    <cofactor evidence="1">
        <name>FAD</name>
        <dbReference type="ChEBI" id="CHEBI:57692"/>
    </cofactor>
</comment>
<dbReference type="Gene3D" id="3.40.250.10">
    <property type="entry name" value="Rhodanese-like domain"/>
    <property type="match status" value="1"/>
</dbReference>
<evidence type="ECO:0000256" key="5">
    <source>
        <dbReference type="ARBA" id="ARBA00023002"/>
    </source>
</evidence>
<dbReference type="PROSITE" id="PS50206">
    <property type="entry name" value="RHODANESE_3"/>
    <property type="match status" value="1"/>
</dbReference>
<dbReference type="InterPro" id="IPR036188">
    <property type="entry name" value="FAD/NAD-bd_sf"/>
</dbReference>
<dbReference type="STRING" id="1776384.GCA_900086585_03643"/>
<dbReference type="InterPro" id="IPR023753">
    <property type="entry name" value="FAD/NAD-binding_dom"/>
</dbReference>
<gene>
    <name evidence="8" type="ORF">DW099_06575</name>
</gene>
<dbReference type="PRINTS" id="PR00411">
    <property type="entry name" value="PNDRDTASEI"/>
</dbReference>
<dbReference type="RefSeq" id="WP_118334604.1">
    <property type="nucleotide sequence ID" value="NZ_AP025567.1"/>
</dbReference>
<comment type="similarity">
    <text evidence="2">Belongs to the class-III pyridine nucleotide-disulfide oxidoreductase family.</text>
</comment>
<evidence type="ECO:0000313" key="9">
    <source>
        <dbReference type="Proteomes" id="UP000284841"/>
    </source>
</evidence>
<dbReference type="PRINTS" id="PR00368">
    <property type="entry name" value="FADPNR"/>
</dbReference>
<dbReference type="InterPro" id="IPR050260">
    <property type="entry name" value="FAD-bd_OxRdtase"/>
</dbReference>
<dbReference type="PANTHER" id="PTHR43429">
    <property type="entry name" value="PYRIDINE NUCLEOTIDE-DISULFIDE OXIDOREDUCTASE DOMAIN-CONTAINING"/>
    <property type="match status" value="1"/>
</dbReference>